<dbReference type="PROSITE" id="PS50293">
    <property type="entry name" value="TPR_REGION"/>
    <property type="match status" value="1"/>
</dbReference>
<accession>A0A7Z9DVP7</accession>
<comment type="caution">
    <text evidence="5">The sequence shown here is derived from an EMBL/GenBank/DDBJ whole genome shotgun (WGS) entry which is preliminary data.</text>
</comment>
<organism evidence="5 6">
    <name type="scientific">Planktothrix paucivesiculata PCC 9631</name>
    <dbReference type="NCBI Taxonomy" id="671071"/>
    <lineage>
        <taxon>Bacteria</taxon>
        <taxon>Bacillati</taxon>
        <taxon>Cyanobacteriota</taxon>
        <taxon>Cyanophyceae</taxon>
        <taxon>Oscillatoriophycideae</taxon>
        <taxon>Oscillatoriales</taxon>
        <taxon>Microcoleaceae</taxon>
        <taxon>Planktothrix</taxon>
    </lineage>
</organism>
<reference evidence="5" key="1">
    <citation type="submission" date="2019-10" db="EMBL/GenBank/DDBJ databases">
        <authorList>
            <consortium name="Genoscope - CEA"/>
            <person name="William W."/>
        </authorList>
    </citation>
    <scope>NUCLEOTIDE SEQUENCE [LARGE SCALE GENOMIC DNA]</scope>
    <source>
        <strain evidence="5">BBR_PRJEB10994</strain>
    </source>
</reference>
<sequence>MSENTTSNQPLSISELENLGNLYLSQKQFLKAISVYEQCILVSPNSITYYWYLGLSWLLQGDLFQAQTIWFSAFTESNLETTQIPEFINFLKDKAREYLSSQELEFSQWINQAILEWCETDVEVYDHLAHTFALQGDLETAIRTWQTVIDLQPDSVQAYLNRGVIFQKLEQFEAAIQCYQAVIRHSPDYLIYYQLGLCYTQLKQWQLAINPFENSIQLQPNYAPAYSDLGMSLMILGLFDQGLNFIKQGIQKQPKFYQALIQNQTQSTRNINPLVVEFLTLLLSPSTPLIELYLSFSKILSRLHPDAALSLLKKAQNLAPNNFRVYLNFGDILYYNKHNYLEAIQSYLGANLSGSLSIIEDTISLEEKQANYHLALGKCRLKLESYHSAIANFKTVINLNYHLVEAYYGLGQALFQVGDIQEAIASLKQCLKFDPESALYAGYLGFLLIYNNQIEAGLFHFKKALKQESSIANFIQNLLNVLSESEKLNSSMNLSEIQLINPPNQFDQLTQNWIKSHPLNQHNYQQIYPETVINLTPPKSLDDPIHFSFRFGERMQLPAAFVVKIPQGRFWLSSDQTQSAILTNEQHFLGDLSPEFPLLSPGHPNKHPSHHSILSVNKLPPIHQINGTVAIIAGLSNSVYFHWMLDSLPRIELLKKSCFYSNNIDYFIVDNRLPFQQETLEKLEIPKNKQINIQELHHIQAQDLIVPSFPGCAAWMPKWTCDFLKRNFLTSESLANSPKFKRIYITRNSAKSRRILNENELLAVLQPLGFEYIQLESMSVLEQAALFSQAEIIIAPHGSGLTNLVFCQPQTQVIELFSPNYVYHCYWWISNLVGLDYSYYIGETCPGYYLHSLIYSQHFSEDILINIQEFLKRLERLKM</sequence>
<dbReference type="Pfam" id="PF00515">
    <property type="entry name" value="TPR_1"/>
    <property type="match status" value="2"/>
</dbReference>
<dbReference type="InterPro" id="IPR050498">
    <property type="entry name" value="Ycf3"/>
</dbReference>
<evidence type="ECO:0000259" key="4">
    <source>
        <dbReference type="Pfam" id="PF04577"/>
    </source>
</evidence>
<dbReference type="PANTHER" id="PTHR44858:SF1">
    <property type="entry name" value="UDP-N-ACETYLGLUCOSAMINE--PEPTIDE N-ACETYLGLUCOSAMINYLTRANSFERASE SPINDLY-RELATED"/>
    <property type="match status" value="1"/>
</dbReference>
<evidence type="ECO:0000313" key="6">
    <source>
        <dbReference type="Proteomes" id="UP000182190"/>
    </source>
</evidence>
<feature type="domain" description="Glycosyltransferase 61 catalytic" evidence="4">
    <location>
        <begin position="640"/>
        <end position="814"/>
    </location>
</feature>
<dbReference type="Proteomes" id="UP000182190">
    <property type="component" value="Unassembled WGS sequence"/>
</dbReference>
<feature type="repeat" description="TPR" evidence="3">
    <location>
        <begin position="13"/>
        <end position="46"/>
    </location>
</feature>
<evidence type="ECO:0000256" key="1">
    <source>
        <dbReference type="ARBA" id="ARBA00022737"/>
    </source>
</evidence>
<name>A0A7Z9DVP7_9CYAN</name>
<evidence type="ECO:0000256" key="2">
    <source>
        <dbReference type="ARBA" id="ARBA00022803"/>
    </source>
</evidence>
<dbReference type="PANTHER" id="PTHR44858">
    <property type="entry name" value="TETRATRICOPEPTIDE REPEAT PROTEIN 6"/>
    <property type="match status" value="1"/>
</dbReference>
<feature type="repeat" description="TPR" evidence="3">
    <location>
        <begin position="404"/>
        <end position="437"/>
    </location>
</feature>
<dbReference type="InterPro" id="IPR049625">
    <property type="entry name" value="Glyco_transf_61_cat"/>
</dbReference>
<dbReference type="GO" id="GO:0016757">
    <property type="term" value="F:glycosyltransferase activity"/>
    <property type="evidence" value="ECO:0007669"/>
    <property type="project" value="InterPro"/>
</dbReference>
<protein>
    <recommendedName>
        <fullName evidence="4">Glycosyltransferase 61 catalytic domain-containing protein</fullName>
    </recommendedName>
</protein>
<proteinExistence type="predicted"/>
<dbReference type="PROSITE" id="PS50005">
    <property type="entry name" value="TPR"/>
    <property type="match status" value="4"/>
</dbReference>
<dbReference type="Pfam" id="PF04577">
    <property type="entry name" value="Glyco_transf_61"/>
    <property type="match status" value="1"/>
</dbReference>
<dbReference type="GO" id="GO:0046813">
    <property type="term" value="P:receptor-mediated virion attachment to host cell"/>
    <property type="evidence" value="ECO:0007669"/>
    <property type="project" value="TreeGrafter"/>
</dbReference>
<keyword evidence="6" id="KW-1185">Reference proteome</keyword>
<dbReference type="SUPFAM" id="SSF48452">
    <property type="entry name" value="TPR-like"/>
    <property type="match status" value="2"/>
</dbReference>
<keyword evidence="2 3" id="KW-0802">TPR repeat</keyword>
<keyword evidence="1" id="KW-0677">Repeat</keyword>
<dbReference type="Gene3D" id="1.25.40.10">
    <property type="entry name" value="Tetratricopeptide repeat domain"/>
    <property type="match status" value="2"/>
</dbReference>
<feature type="repeat" description="TPR" evidence="3">
    <location>
        <begin position="122"/>
        <end position="155"/>
    </location>
</feature>
<gene>
    <name evidence="5" type="ORF">PL9631_1010037</name>
</gene>
<evidence type="ECO:0000256" key="3">
    <source>
        <dbReference type="PROSITE-ProRule" id="PRU00339"/>
    </source>
</evidence>
<dbReference type="InterPro" id="IPR011990">
    <property type="entry name" value="TPR-like_helical_dom_sf"/>
</dbReference>
<dbReference type="RefSeq" id="WP_083623113.1">
    <property type="nucleotide sequence ID" value="NZ_LR735024.1"/>
</dbReference>
<dbReference type="GO" id="GO:0009279">
    <property type="term" value="C:cell outer membrane"/>
    <property type="evidence" value="ECO:0007669"/>
    <property type="project" value="TreeGrafter"/>
</dbReference>
<dbReference type="OrthoDB" id="182122at2"/>
<feature type="repeat" description="TPR" evidence="3">
    <location>
        <begin position="189"/>
        <end position="222"/>
    </location>
</feature>
<dbReference type="Pfam" id="PF13181">
    <property type="entry name" value="TPR_8"/>
    <property type="match status" value="2"/>
</dbReference>
<dbReference type="SMART" id="SM00028">
    <property type="entry name" value="TPR"/>
    <property type="match status" value="8"/>
</dbReference>
<evidence type="ECO:0000313" key="5">
    <source>
        <dbReference type="EMBL" id="VXD10804.1"/>
    </source>
</evidence>
<dbReference type="EMBL" id="CZCS02000004">
    <property type="protein sequence ID" value="VXD10804.1"/>
    <property type="molecule type" value="Genomic_DNA"/>
</dbReference>
<dbReference type="InterPro" id="IPR019734">
    <property type="entry name" value="TPR_rpt"/>
</dbReference>
<dbReference type="AlphaFoldDB" id="A0A7Z9DVP7"/>